<dbReference type="RefSeq" id="WP_166281238.1">
    <property type="nucleotide sequence ID" value="NZ_JTHE03000041.1"/>
</dbReference>
<keyword evidence="1" id="KW-0812">Transmembrane</keyword>
<protein>
    <recommendedName>
        <fullName evidence="4">t-SNARE coiled-coil homology domain-containing protein</fullName>
    </recommendedName>
</protein>
<dbReference type="AlphaFoldDB" id="A0ABD4T207"/>
<dbReference type="PANTHER" id="PTHR33825">
    <property type="entry name" value="CHITINASE-LIKE PROTEIN"/>
    <property type="match status" value="1"/>
</dbReference>
<keyword evidence="3" id="KW-1185">Reference proteome</keyword>
<comment type="caution">
    <text evidence="2">The sequence shown here is derived from an EMBL/GenBank/DDBJ whole genome shotgun (WGS) entry which is preliminary data.</text>
</comment>
<evidence type="ECO:0008006" key="4">
    <source>
        <dbReference type="Google" id="ProtNLM"/>
    </source>
</evidence>
<proteinExistence type="predicted"/>
<evidence type="ECO:0000313" key="3">
    <source>
        <dbReference type="Proteomes" id="UP000031561"/>
    </source>
</evidence>
<organism evidence="2 3">
    <name type="scientific">Lyngbya confervoides BDU141951</name>
    <dbReference type="NCBI Taxonomy" id="1574623"/>
    <lineage>
        <taxon>Bacteria</taxon>
        <taxon>Bacillati</taxon>
        <taxon>Cyanobacteriota</taxon>
        <taxon>Cyanophyceae</taxon>
        <taxon>Oscillatoriophycideae</taxon>
        <taxon>Oscillatoriales</taxon>
        <taxon>Microcoleaceae</taxon>
        <taxon>Lyngbya</taxon>
    </lineage>
</organism>
<evidence type="ECO:0000256" key="1">
    <source>
        <dbReference type="SAM" id="Phobius"/>
    </source>
</evidence>
<dbReference type="Pfam" id="PF06103">
    <property type="entry name" value="DUF948"/>
    <property type="match status" value="1"/>
</dbReference>
<feature type="transmembrane region" description="Helical" evidence="1">
    <location>
        <begin position="6"/>
        <end position="30"/>
    </location>
</feature>
<name>A0ABD4T207_9CYAN</name>
<keyword evidence="1" id="KW-0472">Membrane</keyword>
<dbReference type="InterPro" id="IPR009293">
    <property type="entry name" value="UPF0478"/>
</dbReference>
<keyword evidence="1" id="KW-1133">Transmembrane helix</keyword>
<gene>
    <name evidence="2" type="ORF">QQ91_0006460</name>
</gene>
<dbReference type="EMBL" id="JTHE03000041">
    <property type="protein sequence ID" value="MCM1982468.1"/>
    <property type="molecule type" value="Genomic_DNA"/>
</dbReference>
<dbReference type="Proteomes" id="UP000031561">
    <property type="component" value="Unassembled WGS sequence"/>
</dbReference>
<accession>A0ABD4T207</accession>
<evidence type="ECO:0000313" key="2">
    <source>
        <dbReference type="EMBL" id="MCM1982468.1"/>
    </source>
</evidence>
<reference evidence="2 3" key="1">
    <citation type="journal article" date="2015" name="Genome Announc.">
        <title>Draft Genome Sequence of Filamentous Marine Cyanobacterium Lyngbya confervoides Strain BDU141951.</title>
        <authorList>
            <person name="Chandrababunaidu M.M."/>
            <person name="Sen D."/>
            <person name="Tripathy S."/>
        </authorList>
    </citation>
    <scope>NUCLEOTIDE SEQUENCE [LARGE SCALE GENOMIC DNA]</scope>
    <source>
        <strain evidence="2 3">BDU141951</strain>
    </source>
</reference>
<dbReference type="PANTHER" id="PTHR33825:SF5">
    <property type="entry name" value="TRANSMEMBRANE PROTEIN"/>
    <property type="match status" value="1"/>
</dbReference>
<sequence>MGEPIFWLGVSLCLVAVCLALVLMTAIPAFQELSRAARSAEKLFDTLQRELPPTLDAIRSTSHQVSDLKADLSQSVDQIQHVIAQVDHSLTEAREQVHQTQVTVRSLWTGMSVGIHTFFRVPRQRHPGRRSNRRRLR</sequence>